<feature type="transmembrane region" description="Helical" evidence="1">
    <location>
        <begin position="87"/>
        <end position="105"/>
    </location>
</feature>
<dbReference type="STRING" id="349124.Hhal_0054"/>
<evidence type="ECO:0000313" key="3">
    <source>
        <dbReference type="Proteomes" id="UP000000647"/>
    </source>
</evidence>
<sequence length="111" mass="12556">MMELLDELLWRSGTWVHGHVHDIALALIATLLVVYGSSINRFVARPLRPYPWLMRVGAFVLMCAFGYGLVTVWVTPLLAEALLYIETRYLGVAVIGAFLVIGWLAERRNQI</sequence>
<evidence type="ECO:0000256" key="1">
    <source>
        <dbReference type="SAM" id="Phobius"/>
    </source>
</evidence>
<keyword evidence="3" id="KW-1185">Reference proteome</keyword>
<dbReference type="HOGENOM" id="CLU_147302_0_0_6"/>
<dbReference type="AlphaFoldDB" id="A1WT37"/>
<keyword evidence="1" id="KW-1133">Transmembrane helix</keyword>
<dbReference type="InterPro" id="IPR021813">
    <property type="entry name" value="DUF3392"/>
</dbReference>
<dbReference type="KEGG" id="hha:Hhal_0054"/>
<reference evidence="2 3" key="2">
    <citation type="journal article" date="2013" name="Stand. Genomic Sci.">
        <title>Complete genome sequence of Halorhodospira halophila SL1.</title>
        <authorList>
            <person name="Challacombe J.F."/>
            <person name="Majid S."/>
            <person name="Deole R."/>
            <person name="Brettin T.S."/>
            <person name="Bruce D."/>
            <person name="Delano S.F."/>
            <person name="Detter J.C."/>
            <person name="Gleasner C.D."/>
            <person name="Han C.S."/>
            <person name="Misra M."/>
            <person name="Reitenga K.G."/>
            <person name="Mikhailova N."/>
            <person name="Woyke T."/>
            <person name="Pitluck S."/>
            <person name="Nolan M."/>
            <person name="Land M.L."/>
            <person name="Saunders E."/>
            <person name="Tapia R."/>
            <person name="Lapidus A."/>
            <person name="Ivanova N."/>
            <person name="Hoff W.D."/>
        </authorList>
    </citation>
    <scope>NUCLEOTIDE SEQUENCE [LARGE SCALE GENOMIC DNA]</scope>
    <source>
        <strain evidence="3">DSM 244 / SL1</strain>
    </source>
</reference>
<evidence type="ECO:0000313" key="2">
    <source>
        <dbReference type="EMBL" id="ABM60849.1"/>
    </source>
</evidence>
<proteinExistence type="predicted"/>
<keyword evidence="1" id="KW-0472">Membrane</keyword>
<dbReference type="RefSeq" id="WP_011812872.1">
    <property type="nucleotide sequence ID" value="NC_008789.1"/>
</dbReference>
<dbReference type="eggNOG" id="ENOG5032Z0A">
    <property type="taxonomic scope" value="Bacteria"/>
</dbReference>
<dbReference type="Proteomes" id="UP000000647">
    <property type="component" value="Chromosome"/>
</dbReference>
<reference evidence="3" key="1">
    <citation type="submission" date="2006-12" db="EMBL/GenBank/DDBJ databases">
        <title>Complete sequence of Halorhodospira halophila SL1.</title>
        <authorList>
            <consortium name="US DOE Joint Genome Institute"/>
            <person name="Copeland A."/>
            <person name="Lucas S."/>
            <person name="Lapidus A."/>
            <person name="Barry K."/>
            <person name="Detter J.C."/>
            <person name="Glavina del Rio T."/>
            <person name="Hammon N."/>
            <person name="Israni S."/>
            <person name="Dalin E."/>
            <person name="Tice H."/>
            <person name="Pitluck S."/>
            <person name="Saunders E."/>
            <person name="Brettin T."/>
            <person name="Bruce D."/>
            <person name="Han C."/>
            <person name="Tapia R."/>
            <person name="Schmutz J."/>
            <person name="Larimer F."/>
            <person name="Land M."/>
            <person name="Hauser L."/>
            <person name="Kyrpides N."/>
            <person name="Mikhailova N."/>
            <person name="Hoff W."/>
            <person name="Richardson P."/>
        </authorList>
    </citation>
    <scope>NUCLEOTIDE SEQUENCE [LARGE SCALE GENOMIC DNA]</scope>
    <source>
        <strain evidence="3">DSM 244 / SL1</strain>
    </source>
</reference>
<organism evidence="2 3">
    <name type="scientific">Halorhodospira halophila (strain DSM 244 / SL1)</name>
    <name type="common">Ectothiorhodospira halophila (strain DSM 244 / SL1)</name>
    <dbReference type="NCBI Taxonomy" id="349124"/>
    <lineage>
        <taxon>Bacteria</taxon>
        <taxon>Pseudomonadati</taxon>
        <taxon>Pseudomonadota</taxon>
        <taxon>Gammaproteobacteria</taxon>
        <taxon>Chromatiales</taxon>
        <taxon>Ectothiorhodospiraceae</taxon>
        <taxon>Halorhodospira</taxon>
    </lineage>
</organism>
<protein>
    <recommendedName>
        <fullName evidence="4">DUF3392 domain-containing protein</fullName>
    </recommendedName>
</protein>
<feature type="transmembrane region" description="Helical" evidence="1">
    <location>
        <begin position="20"/>
        <end position="40"/>
    </location>
</feature>
<dbReference type="OrthoDB" id="6196761at2"/>
<name>A1WT37_HALHL</name>
<accession>A1WT37</accession>
<gene>
    <name evidence="2" type="ordered locus">Hhal_0054</name>
</gene>
<evidence type="ECO:0008006" key="4">
    <source>
        <dbReference type="Google" id="ProtNLM"/>
    </source>
</evidence>
<feature type="transmembrane region" description="Helical" evidence="1">
    <location>
        <begin position="52"/>
        <end position="75"/>
    </location>
</feature>
<keyword evidence="1" id="KW-0812">Transmembrane</keyword>
<dbReference type="EMBL" id="CP000544">
    <property type="protein sequence ID" value="ABM60849.1"/>
    <property type="molecule type" value="Genomic_DNA"/>
</dbReference>
<dbReference type="Pfam" id="PF11872">
    <property type="entry name" value="DUF3392"/>
    <property type="match status" value="1"/>
</dbReference>